<name>V5BX41_9GAMM</name>
<feature type="transmembrane region" description="Helical" evidence="1">
    <location>
        <begin position="36"/>
        <end position="56"/>
    </location>
</feature>
<protein>
    <submittedName>
        <fullName evidence="2">Uncharacterized protein</fullName>
    </submittedName>
</protein>
<gene>
    <name evidence="2" type="ORF">MGMO_57c00090</name>
</gene>
<organism evidence="2 3">
    <name type="scientific">Methyloglobulus morosus KoM1</name>
    <dbReference type="NCBI Taxonomy" id="1116472"/>
    <lineage>
        <taxon>Bacteria</taxon>
        <taxon>Pseudomonadati</taxon>
        <taxon>Pseudomonadota</taxon>
        <taxon>Gammaproteobacteria</taxon>
        <taxon>Methylococcales</taxon>
        <taxon>Methylococcaceae</taxon>
        <taxon>Methyloglobulus</taxon>
    </lineage>
</organism>
<proteinExistence type="predicted"/>
<dbReference type="Proteomes" id="UP000017842">
    <property type="component" value="Unassembled WGS sequence"/>
</dbReference>
<keyword evidence="1" id="KW-0472">Membrane</keyword>
<evidence type="ECO:0000313" key="2">
    <source>
        <dbReference type="EMBL" id="ESS72429.1"/>
    </source>
</evidence>
<reference evidence="2 3" key="1">
    <citation type="journal article" date="2013" name="Genome Announc.">
        <title>Draft Genome Sequence of the Methanotrophic Gammaproteobacterium Methyloglobulus morosus DSM 22980 Strain KoM1.</title>
        <authorList>
            <person name="Poehlein A."/>
            <person name="Deutzmann J.S."/>
            <person name="Daniel R."/>
            <person name="Simeonova D.D."/>
        </authorList>
    </citation>
    <scope>NUCLEOTIDE SEQUENCE [LARGE SCALE GENOMIC DNA]</scope>
    <source>
        <strain evidence="2 3">KoM1</strain>
    </source>
</reference>
<dbReference type="EMBL" id="AYLO01000055">
    <property type="protein sequence ID" value="ESS72429.1"/>
    <property type="molecule type" value="Genomic_DNA"/>
</dbReference>
<keyword evidence="1" id="KW-1133">Transmembrane helix</keyword>
<keyword evidence="3" id="KW-1185">Reference proteome</keyword>
<accession>V5BX41</accession>
<dbReference type="AlphaFoldDB" id="V5BX41"/>
<sequence length="77" mass="8693">MNNPLISLYNITGFSRVVDSFKVATGDSAELPLADVLVISRVLFAVVMIGFVGYFFDRMKHSLFVTSETKTKDYPRR</sequence>
<comment type="caution">
    <text evidence="2">The sequence shown here is derived from an EMBL/GenBank/DDBJ whole genome shotgun (WGS) entry which is preliminary data.</text>
</comment>
<evidence type="ECO:0000256" key="1">
    <source>
        <dbReference type="SAM" id="Phobius"/>
    </source>
</evidence>
<keyword evidence="1" id="KW-0812">Transmembrane</keyword>
<dbReference type="RefSeq" id="WP_023494528.1">
    <property type="nucleotide sequence ID" value="NZ_AYLO01000055.1"/>
</dbReference>
<evidence type="ECO:0000313" key="3">
    <source>
        <dbReference type="Proteomes" id="UP000017842"/>
    </source>
</evidence>